<dbReference type="InterPro" id="IPR038269">
    <property type="entry name" value="SCAN_sf"/>
</dbReference>
<keyword evidence="1" id="KW-0479">Metal-binding</keyword>
<dbReference type="InterPro" id="IPR041588">
    <property type="entry name" value="Integrase_H2C2"/>
</dbReference>
<protein>
    <submittedName>
        <fullName evidence="6">Uncharacterized protein</fullName>
    </submittedName>
</protein>
<dbReference type="Gene3D" id="1.10.340.70">
    <property type="match status" value="1"/>
</dbReference>
<dbReference type="GO" id="GO:0015074">
    <property type="term" value="P:DNA integration"/>
    <property type="evidence" value="ECO:0007669"/>
    <property type="project" value="InterPro"/>
</dbReference>
<dbReference type="Gene3D" id="3.30.420.10">
    <property type="entry name" value="Ribonuclease H-like superfamily/Ribonuclease H"/>
    <property type="match status" value="1"/>
</dbReference>
<feature type="domain" description="Integrase catalytic" evidence="5">
    <location>
        <begin position="732"/>
        <end position="895"/>
    </location>
</feature>
<dbReference type="PROSITE" id="PS50994">
    <property type="entry name" value="INTEGRASE"/>
    <property type="match status" value="1"/>
</dbReference>
<dbReference type="OMA" id="FPRANIM"/>
<evidence type="ECO:0000259" key="4">
    <source>
        <dbReference type="PROSITE" id="PS50804"/>
    </source>
</evidence>
<evidence type="ECO:0000259" key="3">
    <source>
        <dbReference type="PROSITE" id="PS50158"/>
    </source>
</evidence>
<dbReference type="InterPro" id="IPR012337">
    <property type="entry name" value="RNaseH-like_sf"/>
</dbReference>
<dbReference type="RefSeq" id="XP_030851745.1">
    <property type="nucleotide sequence ID" value="XM_030995885.1"/>
</dbReference>
<feature type="region of interest" description="Disordered" evidence="2">
    <location>
        <begin position="261"/>
        <end position="294"/>
    </location>
</feature>
<dbReference type="FunFam" id="3.30.420.10:FF:000032">
    <property type="entry name" value="Retrovirus-related Pol polyprotein from transposon 297-like Protein"/>
    <property type="match status" value="1"/>
</dbReference>
<feature type="compositionally biased region" description="Polar residues" evidence="2">
    <location>
        <begin position="273"/>
        <end position="286"/>
    </location>
</feature>
<dbReference type="AlphaFoldDB" id="A0A7M7T3S9"/>
<dbReference type="SMART" id="SM00343">
    <property type="entry name" value="ZnF_C2HC"/>
    <property type="match status" value="1"/>
</dbReference>
<dbReference type="InterPro" id="IPR001584">
    <property type="entry name" value="Integrase_cat-core"/>
</dbReference>
<dbReference type="Gene3D" id="1.10.4020.10">
    <property type="entry name" value="DNA breaking-rejoining enzymes"/>
    <property type="match status" value="1"/>
</dbReference>
<dbReference type="FunFam" id="1.10.4020.10:FF:000004">
    <property type="entry name" value="Zinc finger and SCAN domain containing 4"/>
    <property type="match status" value="1"/>
</dbReference>
<dbReference type="PROSITE" id="PS50158">
    <property type="entry name" value="ZF_CCHC"/>
    <property type="match status" value="1"/>
</dbReference>
<reference evidence="7" key="1">
    <citation type="submission" date="2015-02" db="EMBL/GenBank/DDBJ databases">
        <title>Genome sequencing for Strongylocentrotus purpuratus.</title>
        <authorList>
            <person name="Murali S."/>
            <person name="Liu Y."/>
            <person name="Vee V."/>
            <person name="English A."/>
            <person name="Wang M."/>
            <person name="Skinner E."/>
            <person name="Han Y."/>
            <person name="Muzny D.M."/>
            <person name="Worley K.C."/>
            <person name="Gibbs R.A."/>
        </authorList>
    </citation>
    <scope>NUCLEOTIDE SEQUENCE</scope>
</reference>
<dbReference type="SUPFAM" id="SSF57756">
    <property type="entry name" value="Retrovirus zinc finger-like domains"/>
    <property type="match status" value="1"/>
</dbReference>
<dbReference type="InterPro" id="IPR001878">
    <property type="entry name" value="Znf_CCHC"/>
</dbReference>
<evidence type="ECO:0000259" key="5">
    <source>
        <dbReference type="PROSITE" id="PS50994"/>
    </source>
</evidence>
<dbReference type="Gene3D" id="3.10.10.10">
    <property type="entry name" value="HIV Type 1 Reverse Transcriptase, subunit A, domain 1"/>
    <property type="match status" value="1"/>
</dbReference>
<dbReference type="InterPro" id="IPR036875">
    <property type="entry name" value="Znf_CCHC_sf"/>
</dbReference>
<dbReference type="PANTHER" id="PTHR46888:SF1">
    <property type="entry name" value="RIBONUCLEASE H"/>
    <property type="match status" value="1"/>
</dbReference>
<evidence type="ECO:0000256" key="1">
    <source>
        <dbReference type="PROSITE-ProRule" id="PRU00047"/>
    </source>
</evidence>
<sequence>MASIDQIKEFSTLGREMSLAGSELSKFVSERCAEVLRVKELECDREEREKEVKLAELRVEERKTAGVDSGGLRLKIGKFDDTSDKFDAYITKFELVMASQKVPDSVRALHLISKLTGQALEVVNRMSKETRNDYEAVKRELMEFYHLTADGYRRKFRTAKPEKHEQPRQFSVRLKGYLQNWIELSNIEENYDSLFDLILREQFVYCCPREVEVFVREGQDSSIDKVVERAMVYVGAHGLHTFGTPRNPGGFKPTVTRTQGVVSPAQPSVPKGNVNTKGFNSRTPSSRGGGAYDASKRSARGCYMCGSQGHFKNECPLRKQIHSAQGMMTLDGTDFPTQRVESNDSSQLVANGGEDTGYGIGSLRSVDSSPSANTVQFGLASICLLPVEANELNSLEKTEQSIVHKLGMAYDLVGAMTKHMPVVSGRLGKGNKAVSVLRDCGCTTCVVKSELVDEDQLTGYTQVVLLIDGTVREFPVARLTVDSPYYVGEIEALCMPHSLFDVVIGDITGAREPRDPDLNWVPKGGRVVSDVADQVNSDDESTIGEVNDAIGVQVVDRDERVEQVANISGVKEDSPLVMAVETRSQKEIKVKPLKGLKIGSPVSCIEPAGFVREQKEDPSLRSLWNKVGRDEKSKYVFVCEGECLYRQRRDGNNPKLGIGHKCVVLPKSQREKVMKVAHESLMGGHIGINNTMAKIKCQFFWPGMSVDVANFCRSCDICQKTASKGRVPKATLGRMPIIGVPFQRIAIDLAGPFTRSERGHTHILTVVDYATRYVEAIPLKTITTVEVAEALLSVYSRVGIPNEVMSDLGPQFVSSLMREVSRLLSIRQVTSSRYHPICNGLVERYNGLIKTALRRLCADEPREWDRYLPALLFALRETPSSSLGYSPFELLYGRNVRGPMDVLRELWTNDDVTPELKDEYEYVIELREKLVKSWELAQETLKGAAGKYKKYYDRNARNRKLDIGDQVLILLPTDQNKLLLKWMGPFPVVGVKYDYDYIVDVKGVPKTYHINLLKKYFPREEVDLSVAGCFDMCTESSEVCEDSGEDVEVQISDLDRAEVTVMPSIHQKEFIEHVRVNESLEESRRKEISQLLREYQDIFSDVPKKTTAAECKLHLTSDEPVRSPPYKVPQAMKETVEKEVDTMLRMGIIEPADSPYDQ</sequence>
<dbReference type="Proteomes" id="UP000007110">
    <property type="component" value="Unassembled WGS sequence"/>
</dbReference>
<feature type="domain" description="CCHC-type" evidence="3">
    <location>
        <begin position="302"/>
        <end position="316"/>
    </location>
</feature>
<dbReference type="EnsemblMetazoa" id="XM_030995885">
    <property type="protein sequence ID" value="XP_030851745"/>
    <property type="gene ID" value="LOC105446277"/>
</dbReference>
<dbReference type="GO" id="GO:0003676">
    <property type="term" value="F:nucleic acid binding"/>
    <property type="evidence" value="ECO:0007669"/>
    <property type="project" value="InterPro"/>
</dbReference>
<keyword evidence="7" id="KW-1185">Reference proteome</keyword>
<keyword evidence="1" id="KW-0862">Zinc</keyword>
<dbReference type="SUPFAM" id="SSF53098">
    <property type="entry name" value="Ribonuclease H-like"/>
    <property type="match status" value="1"/>
</dbReference>
<dbReference type="SUPFAM" id="SSF47353">
    <property type="entry name" value="Retrovirus capsid dimerization domain-like"/>
    <property type="match status" value="1"/>
</dbReference>
<dbReference type="InParanoid" id="A0A7M7T3S9"/>
<keyword evidence="1" id="KW-0863">Zinc-finger</keyword>
<dbReference type="PANTHER" id="PTHR46888">
    <property type="entry name" value="ZINC KNUCKLE DOMAINCONTAINING PROTEIN-RELATED"/>
    <property type="match status" value="1"/>
</dbReference>
<evidence type="ECO:0000313" key="7">
    <source>
        <dbReference type="Proteomes" id="UP000007110"/>
    </source>
</evidence>
<dbReference type="InterPro" id="IPR003309">
    <property type="entry name" value="SCAN_dom"/>
</dbReference>
<feature type="domain" description="SCAN box" evidence="4">
    <location>
        <begin position="153"/>
        <end position="227"/>
    </location>
</feature>
<dbReference type="FunFam" id="1.10.340.70:FF:000001">
    <property type="entry name" value="Retrovirus-related Pol polyprotein from transposon gypsy-like Protein"/>
    <property type="match status" value="1"/>
</dbReference>
<proteinExistence type="predicted"/>
<dbReference type="InterPro" id="IPR043502">
    <property type="entry name" value="DNA/RNA_pol_sf"/>
</dbReference>
<dbReference type="OrthoDB" id="9950135at2759"/>
<organism evidence="6 7">
    <name type="scientific">Strongylocentrotus purpuratus</name>
    <name type="common">Purple sea urchin</name>
    <dbReference type="NCBI Taxonomy" id="7668"/>
    <lineage>
        <taxon>Eukaryota</taxon>
        <taxon>Metazoa</taxon>
        <taxon>Echinodermata</taxon>
        <taxon>Eleutherozoa</taxon>
        <taxon>Echinozoa</taxon>
        <taxon>Echinoidea</taxon>
        <taxon>Euechinoidea</taxon>
        <taxon>Echinacea</taxon>
        <taxon>Camarodonta</taxon>
        <taxon>Echinidea</taxon>
        <taxon>Strongylocentrotidae</taxon>
        <taxon>Strongylocentrotus</taxon>
    </lineage>
</organism>
<dbReference type="PROSITE" id="PS50804">
    <property type="entry name" value="SCAN_BOX"/>
    <property type="match status" value="1"/>
</dbReference>
<dbReference type="GO" id="GO:0008270">
    <property type="term" value="F:zinc ion binding"/>
    <property type="evidence" value="ECO:0007669"/>
    <property type="project" value="UniProtKB-KW"/>
</dbReference>
<reference evidence="6" key="2">
    <citation type="submission" date="2021-01" db="UniProtKB">
        <authorList>
            <consortium name="EnsemblMetazoa"/>
        </authorList>
    </citation>
    <scope>IDENTIFICATION</scope>
</reference>
<dbReference type="Pfam" id="PF02023">
    <property type="entry name" value="SCAN"/>
    <property type="match status" value="1"/>
</dbReference>
<dbReference type="Pfam" id="PF17921">
    <property type="entry name" value="Integrase_H2C2"/>
    <property type="match status" value="1"/>
</dbReference>
<name>A0A7M7T3S9_STRPU</name>
<evidence type="ECO:0000313" key="6">
    <source>
        <dbReference type="EnsemblMetazoa" id="XP_030851745"/>
    </source>
</evidence>
<dbReference type="Pfam" id="PF00098">
    <property type="entry name" value="zf-CCHC"/>
    <property type="match status" value="1"/>
</dbReference>
<dbReference type="Pfam" id="PF00665">
    <property type="entry name" value="rve"/>
    <property type="match status" value="1"/>
</dbReference>
<dbReference type="GeneID" id="105446277"/>
<accession>A0A7M7T3S9</accession>
<dbReference type="KEGG" id="spu:105446277"/>
<dbReference type="SUPFAM" id="SSF56672">
    <property type="entry name" value="DNA/RNA polymerases"/>
    <property type="match status" value="1"/>
</dbReference>
<dbReference type="InterPro" id="IPR036397">
    <property type="entry name" value="RNaseH_sf"/>
</dbReference>
<evidence type="ECO:0000256" key="2">
    <source>
        <dbReference type="SAM" id="MobiDB-lite"/>
    </source>
</evidence>